<reference evidence="1" key="2">
    <citation type="submission" date="2020-11" db="EMBL/GenBank/DDBJ databases">
        <authorList>
            <person name="McCartney M.A."/>
            <person name="Auch B."/>
            <person name="Kono T."/>
            <person name="Mallez S."/>
            <person name="Becker A."/>
            <person name="Gohl D.M."/>
            <person name="Silverstein K.A.T."/>
            <person name="Koren S."/>
            <person name="Bechman K.B."/>
            <person name="Herman A."/>
            <person name="Abrahante J.E."/>
            <person name="Garbe J."/>
        </authorList>
    </citation>
    <scope>NUCLEOTIDE SEQUENCE</scope>
    <source>
        <strain evidence="1">Duluth1</strain>
        <tissue evidence="1">Whole animal</tissue>
    </source>
</reference>
<evidence type="ECO:0000313" key="1">
    <source>
        <dbReference type="EMBL" id="KAH3842799.1"/>
    </source>
</evidence>
<accession>A0A9D4KNL8</accession>
<evidence type="ECO:0000313" key="2">
    <source>
        <dbReference type="Proteomes" id="UP000828390"/>
    </source>
</evidence>
<comment type="caution">
    <text evidence="1">The sequence shown here is derived from an EMBL/GenBank/DDBJ whole genome shotgun (WGS) entry which is preliminary data.</text>
</comment>
<organism evidence="1 2">
    <name type="scientific">Dreissena polymorpha</name>
    <name type="common">Zebra mussel</name>
    <name type="synonym">Mytilus polymorpha</name>
    <dbReference type="NCBI Taxonomy" id="45954"/>
    <lineage>
        <taxon>Eukaryota</taxon>
        <taxon>Metazoa</taxon>
        <taxon>Spiralia</taxon>
        <taxon>Lophotrochozoa</taxon>
        <taxon>Mollusca</taxon>
        <taxon>Bivalvia</taxon>
        <taxon>Autobranchia</taxon>
        <taxon>Heteroconchia</taxon>
        <taxon>Euheterodonta</taxon>
        <taxon>Imparidentia</taxon>
        <taxon>Neoheterodontei</taxon>
        <taxon>Myida</taxon>
        <taxon>Dreissenoidea</taxon>
        <taxon>Dreissenidae</taxon>
        <taxon>Dreissena</taxon>
    </lineage>
</organism>
<dbReference type="EMBL" id="JAIWYP010000004">
    <property type="protein sequence ID" value="KAH3842799.1"/>
    <property type="molecule type" value="Genomic_DNA"/>
</dbReference>
<protein>
    <submittedName>
        <fullName evidence="1">Uncharacterized protein</fullName>
    </submittedName>
</protein>
<name>A0A9D4KNL8_DREPO</name>
<keyword evidence="2" id="KW-1185">Reference proteome</keyword>
<dbReference type="AlphaFoldDB" id="A0A9D4KNL8"/>
<proteinExistence type="predicted"/>
<gene>
    <name evidence="1" type="ORF">DPMN_116303</name>
</gene>
<reference evidence="1" key="1">
    <citation type="journal article" date="2019" name="bioRxiv">
        <title>The Genome of the Zebra Mussel, Dreissena polymorpha: A Resource for Invasive Species Research.</title>
        <authorList>
            <person name="McCartney M.A."/>
            <person name="Auch B."/>
            <person name="Kono T."/>
            <person name="Mallez S."/>
            <person name="Zhang Y."/>
            <person name="Obille A."/>
            <person name="Becker A."/>
            <person name="Abrahante J.E."/>
            <person name="Garbe J."/>
            <person name="Badalamenti J.P."/>
            <person name="Herman A."/>
            <person name="Mangelson H."/>
            <person name="Liachko I."/>
            <person name="Sullivan S."/>
            <person name="Sone E.D."/>
            <person name="Koren S."/>
            <person name="Silverstein K.A.T."/>
            <person name="Beckman K.B."/>
            <person name="Gohl D.M."/>
        </authorList>
    </citation>
    <scope>NUCLEOTIDE SEQUENCE</scope>
    <source>
        <strain evidence="1">Duluth1</strain>
        <tissue evidence="1">Whole animal</tissue>
    </source>
</reference>
<dbReference type="Proteomes" id="UP000828390">
    <property type="component" value="Unassembled WGS sequence"/>
</dbReference>
<sequence>MEASLPKHLLSVEATTIVKTFHVRTMYETGKAAQVANAMKRYNIIVLGICKVDGMDPA</sequence>